<feature type="transmembrane region" description="Helical" evidence="3">
    <location>
        <begin position="21"/>
        <end position="43"/>
    </location>
</feature>
<comment type="caution">
    <text evidence="5">The sequence shown here is derived from an EMBL/GenBank/DDBJ whole genome shotgun (WGS) entry which is preliminary data.</text>
</comment>
<protein>
    <recommendedName>
        <fullName evidence="4">Cyclic nucleotide-binding domain-containing protein</fullName>
    </recommendedName>
</protein>
<dbReference type="GO" id="GO:0005829">
    <property type="term" value="C:cytosol"/>
    <property type="evidence" value="ECO:0007669"/>
    <property type="project" value="TreeGrafter"/>
</dbReference>
<organism evidence="5 6">
    <name type="scientific">Limnoraphis robusta CS-951</name>
    <dbReference type="NCBI Taxonomy" id="1637645"/>
    <lineage>
        <taxon>Bacteria</taxon>
        <taxon>Bacillati</taxon>
        <taxon>Cyanobacteriota</taxon>
        <taxon>Cyanophyceae</taxon>
        <taxon>Oscillatoriophycideae</taxon>
        <taxon>Oscillatoriales</taxon>
        <taxon>Sirenicapillariaceae</taxon>
        <taxon>Limnoraphis</taxon>
    </lineage>
</organism>
<dbReference type="PANTHER" id="PTHR24567:SF28">
    <property type="entry name" value="LISTERIOLYSIN REGULATORY PROTEIN"/>
    <property type="match status" value="1"/>
</dbReference>
<keyword evidence="2" id="KW-0605">Phycobilisome</keyword>
<dbReference type="AlphaFoldDB" id="A0A0F5Y8P3"/>
<dbReference type="InterPro" id="IPR050397">
    <property type="entry name" value="Env_Response_Regulators"/>
</dbReference>
<dbReference type="SUPFAM" id="SSF48371">
    <property type="entry name" value="ARM repeat"/>
    <property type="match status" value="1"/>
</dbReference>
<name>A0A0F5Y8P3_9CYAN</name>
<dbReference type="Proteomes" id="UP000033607">
    <property type="component" value="Unassembled WGS sequence"/>
</dbReference>
<feature type="transmembrane region" description="Helical" evidence="3">
    <location>
        <begin position="114"/>
        <end position="135"/>
    </location>
</feature>
<dbReference type="CDD" id="cd00038">
    <property type="entry name" value="CAP_ED"/>
    <property type="match status" value="1"/>
</dbReference>
<dbReference type="Pfam" id="PF13646">
    <property type="entry name" value="HEAT_2"/>
    <property type="match status" value="1"/>
</dbReference>
<gene>
    <name evidence="5" type="ORF">WN50_30115</name>
</gene>
<dbReference type="InterPro" id="IPR014710">
    <property type="entry name" value="RmlC-like_jellyroll"/>
</dbReference>
<feature type="transmembrane region" description="Helical" evidence="3">
    <location>
        <begin position="83"/>
        <end position="102"/>
    </location>
</feature>
<dbReference type="GO" id="GO:0030089">
    <property type="term" value="C:phycobilisome"/>
    <property type="evidence" value="ECO:0007669"/>
    <property type="project" value="UniProtKB-KW"/>
</dbReference>
<dbReference type="OrthoDB" id="441225at2"/>
<feature type="transmembrane region" description="Helical" evidence="3">
    <location>
        <begin position="391"/>
        <end position="410"/>
    </location>
</feature>
<dbReference type="InterPro" id="IPR011989">
    <property type="entry name" value="ARM-like"/>
</dbReference>
<reference evidence="5 6" key="1">
    <citation type="submission" date="2015-06" db="EMBL/GenBank/DDBJ databases">
        <title>Draft genome assembly of filamentous brackish cyanobacterium Limnoraphis robusta strain CS-951.</title>
        <authorList>
            <person name="Willis A."/>
            <person name="Parks M."/>
            <person name="Burford M.A."/>
        </authorList>
    </citation>
    <scope>NUCLEOTIDE SEQUENCE [LARGE SCALE GENOMIC DNA]</scope>
    <source>
        <strain evidence="5 6">CS-951</strain>
    </source>
</reference>
<dbReference type="PROSITE" id="PS50042">
    <property type="entry name" value="CNMP_BINDING_3"/>
    <property type="match status" value="1"/>
</dbReference>
<evidence type="ECO:0000259" key="4">
    <source>
        <dbReference type="PROSITE" id="PS50042"/>
    </source>
</evidence>
<dbReference type="SUPFAM" id="SSF103473">
    <property type="entry name" value="MFS general substrate transporter"/>
    <property type="match status" value="1"/>
</dbReference>
<feature type="transmembrane region" description="Helical" evidence="3">
    <location>
        <begin position="271"/>
        <end position="293"/>
    </location>
</feature>
<dbReference type="Pfam" id="PF00027">
    <property type="entry name" value="cNMP_binding"/>
    <property type="match status" value="1"/>
</dbReference>
<dbReference type="EMBL" id="LATL02000255">
    <property type="protein sequence ID" value="KKD34570.1"/>
    <property type="molecule type" value="Genomic_DNA"/>
</dbReference>
<dbReference type="SUPFAM" id="SSF51206">
    <property type="entry name" value="cAMP-binding domain-like"/>
    <property type="match status" value="1"/>
</dbReference>
<accession>A0A0F5Y8P3</accession>
<dbReference type="RefSeq" id="WP_046282308.1">
    <property type="nucleotide sequence ID" value="NZ_LATL02000255.1"/>
</dbReference>
<feature type="transmembrane region" description="Helical" evidence="3">
    <location>
        <begin position="147"/>
        <end position="172"/>
    </location>
</feature>
<keyword evidence="3" id="KW-1133">Transmembrane helix</keyword>
<keyword evidence="3" id="KW-0472">Membrane</keyword>
<feature type="transmembrane region" description="Helical" evidence="3">
    <location>
        <begin position="178"/>
        <end position="196"/>
    </location>
</feature>
<proteinExistence type="predicted"/>
<evidence type="ECO:0000313" key="6">
    <source>
        <dbReference type="Proteomes" id="UP000033607"/>
    </source>
</evidence>
<feature type="domain" description="Cyclic nucleotide-binding" evidence="4">
    <location>
        <begin position="924"/>
        <end position="1025"/>
    </location>
</feature>
<dbReference type="SMART" id="SM00100">
    <property type="entry name" value="cNMP"/>
    <property type="match status" value="1"/>
</dbReference>
<dbReference type="InterPro" id="IPR000595">
    <property type="entry name" value="cNMP-bd_dom"/>
</dbReference>
<dbReference type="Gene3D" id="2.60.120.10">
    <property type="entry name" value="Jelly Rolls"/>
    <property type="match status" value="1"/>
</dbReference>
<feature type="transmembrane region" description="Helical" evidence="3">
    <location>
        <begin position="305"/>
        <end position="325"/>
    </location>
</feature>
<evidence type="ECO:0000313" key="5">
    <source>
        <dbReference type="EMBL" id="KKD34570.1"/>
    </source>
</evidence>
<evidence type="ECO:0000256" key="3">
    <source>
        <dbReference type="SAM" id="Phobius"/>
    </source>
</evidence>
<dbReference type="GO" id="GO:0003700">
    <property type="term" value="F:DNA-binding transcription factor activity"/>
    <property type="evidence" value="ECO:0007669"/>
    <property type="project" value="TreeGrafter"/>
</dbReference>
<keyword evidence="3" id="KW-0812">Transmembrane</keyword>
<feature type="transmembrane region" description="Helical" evidence="3">
    <location>
        <begin position="369"/>
        <end position="386"/>
    </location>
</feature>
<keyword evidence="1" id="KW-0042">Antenna complex</keyword>
<feature type="transmembrane region" description="Helical" evidence="3">
    <location>
        <begin position="233"/>
        <end position="251"/>
    </location>
</feature>
<evidence type="ECO:0000256" key="2">
    <source>
        <dbReference type="ARBA" id="ARBA00022738"/>
    </source>
</evidence>
<dbReference type="PANTHER" id="PTHR24567">
    <property type="entry name" value="CRP FAMILY TRANSCRIPTIONAL REGULATORY PROTEIN"/>
    <property type="match status" value="1"/>
</dbReference>
<sequence>MLNSLLQRYLLLSVQTRRLAHFLFLLLSLTISQALFALLARSLFLDRVGPGSLPLLFTITPLVLIVVSTAFIGVVNRISHIRLFRWILFGSILFVGAIQVLITQQTSSTLPFFGLYILSNLLSVLLIKISFSTLFSDYFTALELKRYTAFLSLSANLGFLLANSLGSIIVQFIPPESLLLSIPFLYAIAIAQLVYLERDQKSIEINPPDPSQSSQGLIDSLQKFPRLAKQYPIIFYLAVSIFIVLLLRLLTEFLFSTVYTQQFPKTKDLTSFLGISSAIFSLVQLLLTSLVTTPLIQQLGISRANLIYPVTTLISFIGFLVNFGFPTAVFANLNHVAIYRSIADPLKSLNYSAVPPQARDTFRILSEGLFSPVGEMLGGLILLGLMSSMNYFPISFLGVILSLILVGVSIKTGKNYVQSVMKMLISGSVNLYQVRKGLTLPSDYQSEVQNLLSSRDHNSQILGLQLASYVQPPQQFLPEVNTLLTQADPQLRQAMVSFLRQLPKPIILDWVQQGLNSDNSMNKAVALELLIDQNQSIPETQLTTLLTDEQEEIRALTCVAVTAHQQSLYPQIQKTCQQLWQMELDCPIAQATIDVISHTGRQELIPILYQILPLASCEIKQQGFKALVNLASPQDIRLKELAASELTNTNPEVRAAALQVLGVIKDPQMLPYLATFLQDIDCRVRSRAAEAIAFYGEKGLSYVEECLLSERQEVVETAITAIGYIGTNRAEDILYEHLSLELQQVSRTLKWQLPDEHSSWKLFAIAIQDFQFRVIERVFYALSALGCHHTLEAMRVLRYSTNKRSRANAVETIASLRYRRFILPILPLLEQWADEPRSRVEITLNADWMKTTGYKLLLEALECKDRWIEIGAIMALATVPSLLIQTSDSLVQEVVQQVFPSTAPLSDINLYFMNRILLLKNISLFQKMSLDELLILNQEFVEEEFREGEVIISEGSIGTHLYIVSSGCVALLKSIAGTQQMIKQLSSGEYFGEYQLFAESPSRVGAIAVTDCQLLKLEKNRLLSLTYQRPDILIEICKQLSQIIEELLIDTNIPPHQ</sequence>
<dbReference type="InterPro" id="IPR018490">
    <property type="entry name" value="cNMP-bd_dom_sf"/>
</dbReference>
<dbReference type="Gene3D" id="1.25.10.10">
    <property type="entry name" value="Leucine-rich Repeat Variant"/>
    <property type="match status" value="1"/>
</dbReference>
<dbReference type="Gene3D" id="1.20.1250.20">
    <property type="entry name" value="MFS general substrate transporter like domains"/>
    <property type="match status" value="1"/>
</dbReference>
<dbReference type="InterPro" id="IPR036259">
    <property type="entry name" value="MFS_trans_sf"/>
</dbReference>
<evidence type="ECO:0000256" key="1">
    <source>
        <dbReference type="ARBA" id="ARBA00022549"/>
    </source>
</evidence>
<dbReference type="InterPro" id="IPR016024">
    <property type="entry name" value="ARM-type_fold"/>
</dbReference>
<feature type="transmembrane region" description="Helical" evidence="3">
    <location>
        <begin position="55"/>
        <end position="76"/>
    </location>
</feature>